<dbReference type="InterPro" id="IPR012337">
    <property type="entry name" value="RNaseH-like_sf"/>
</dbReference>
<keyword evidence="1" id="KW-0479">Metal-binding</keyword>
<dbReference type="PANTHER" id="PTHR42648:SF32">
    <property type="entry name" value="RIBONUCLEASE H-LIKE DOMAIN, GAG-PRE-INTEGRASE DOMAIN PROTEIN-RELATED"/>
    <property type="match status" value="1"/>
</dbReference>
<dbReference type="SUPFAM" id="SSF53098">
    <property type="entry name" value="Ribonuclease H-like"/>
    <property type="match status" value="1"/>
</dbReference>
<dbReference type="InterPro" id="IPR036397">
    <property type="entry name" value="RNaseH_sf"/>
</dbReference>
<dbReference type="InterPro" id="IPR025724">
    <property type="entry name" value="GAG-pre-integrase_dom"/>
</dbReference>
<feature type="compositionally biased region" description="Polar residues" evidence="3">
    <location>
        <begin position="1266"/>
        <end position="1278"/>
    </location>
</feature>
<gene>
    <name evidence="5" type="ORF">Tci_027109</name>
</gene>
<dbReference type="PROSITE" id="PS50994">
    <property type="entry name" value="INTEGRASE"/>
    <property type="match status" value="1"/>
</dbReference>
<organism evidence="5">
    <name type="scientific">Tanacetum cinerariifolium</name>
    <name type="common">Dalmatian daisy</name>
    <name type="synonym">Chrysanthemum cinerariifolium</name>
    <dbReference type="NCBI Taxonomy" id="118510"/>
    <lineage>
        <taxon>Eukaryota</taxon>
        <taxon>Viridiplantae</taxon>
        <taxon>Streptophyta</taxon>
        <taxon>Embryophyta</taxon>
        <taxon>Tracheophyta</taxon>
        <taxon>Spermatophyta</taxon>
        <taxon>Magnoliopsida</taxon>
        <taxon>eudicotyledons</taxon>
        <taxon>Gunneridae</taxon>
        <taxon>Pentapetalae</taxon>
        <taxon>asterids</taxon>
        <taxon>campanulids</taxon>
        <taxon>Asterales</taxon>
        <taxon>Asteraceae</taxon>
        <taxon>Asteroideae</taxon>
        <taxon>Anthemideae</taxon>
        <taxon>Anthemidinae</taxon>
        <taxon>Tanacetum</taxon>
    </lineage>
</organism>
<comment type="caution">
    <text evidence="5">The sequence shown here is derived from an EMBL/GenBank/DDBJ whole genome shotgun (WGS) entry which is preliminary data.</text>
</comment>
<dbReference type="SUPFAM" id="SSF56672">
    <property type="entry name" value="DNA/RNA polymerases"/>
    <property type="match status" value="2"/>
</dbReference>
<dbReference type="GO" id="GO:0016787">
    <property type="term" value="F:hydrolase activity"/>
    <property type="evidence" value="ECO:0007669"/>
    <property type="project" value="UniProtKB-KW"/>
</dbReference>
<evidence type="ECO:0000256" key="1">
    <source>
        <dbReference type="ARBA" id="ARBA00022723"/>
    </source>
</evidence>
<feature type="compositionally biased region" description="Basic and acidic residues" evidence="3">
    <location>
        <begin position="296"/>
        <end position="312"/>
    </location>
</feature>
<feature type="region of interest" description="Disordered" evidence="3">
    <location>
        <begin position="1258"/>
        <end position="1285"/>
    </location>
</feature>
<accession>A0A6L2KZN3</accession>
<dbReference type="GO" id="GO:0015074">
    <property type="term" value="P:DNA integration"/>
    <property type="evidence" value="ECO:0007669"/>
    <property type="project" value="InterPro"/>
</dbReference>
<dbReference type="GO" id="GO:0003676">
    <property type="term" value="F:nucleic acid binding"/>
    <property type="evidence" value="ECO:0007669"/>
    <property type="project" value="InterPro"/>
</dbReference>
<name>A0A6L2KZN3_TANCI</name>
<dbReference type="InterPro" id="IPR001584">
    <property type="entry name" value="Integrase_cat-core"/>
</dbReference>
<dbReference type="EMBL" id="BKCJ010003445">
    <property type="protein sequence ID" value="GEU55131.1"/>
    <property type="molecule type" value="Genomic_DNA"/>
</dbReference>
<protein>
    <submittedName>
        <fullName evidence="5">Putative ribonuclease H-like domain-containing protein</fullName>
    </submittedName>
</protein>
<evidence type="ECO:0000256" key="3">
    <source>
        <dbReference type="SAM" id="MobiDB-lite"/>
    </source>
</evidence>
<dbReference type="InterPro" id="IPR013103">
    <property type="entry name" value="RVT_2"/>
</dbReference>
<feature type="region of interest" description="Disordered" evidence="3">
    <location>
        <begin position="1116"/>
        <end position="1152"/>
    </location>
</feature>
<feature type="domain" description="Integrase catalytic" evidence="4">
    <location>
        <begin position="85"/>
        <end position="231"/>
    </location>
</feature>
<evidence type="ECO:0000313" key="5">
    <source>
        <dbReference type="EMBL" id="GEU55131.1"/>
    </source>
</evidence>
<proteinExistence type="predicted"/>
<dbReference type="Gene3D" id="3.30.420.10">
    <property type="entry name" value="Ribonuclease H-like superfamily/Ribonuclease H"/>
    <property type="match status" value="1"/>
</dbReference>
<dbReference type="Pfam" id="PF07727">
    <property type="entry name" value="RVT_2"/>
    <property type="match status" value="3"/>
</dbReference>
<dbReference type="InterPro" id="IPR043502">
    <property type="entry name" value="DNA/RNA_pol_sf"/>
</dbReference>
<dbReference type="InterPro" id="IPR039537">
    <property type="entry name" value="Retrotran_Ty1/copia-like"/>
</dbReference>
<reference evidence="5" key="1">
    <citation type="journal article" date="2019" name="Sci. Rep.">
        <title>Draft genome of Tanacetum cinerariifolium, the natural source of mosquito coil.</title>
        <authorList>
            <person name="Yamashiro T."/>
            <person name="Shiraishi A."/>
            <person name="Satake H."/>
            <person name="Nakayama K."/>
        </authorList>
    </citation>
    <scope>NUCLEOTIDE SEQUENCE</scope>
</reference>
<keyword evidence="2" id="KW-0378">Hydrolase</keyword>
<evidence type="ECO:0000259" key="4">
    <source>
        <dbReference type="PROSITE" id="PS50994"/>
    </source>
</evidence>
<dbReference type="Pfam" id="PF13976">
    <property type="entry name" value="gag_pre-integrs"/>
    <property type="match status" value="1"/>
</dbReference>
<evidence type="ECO:0000256" key="2">
    <source>
        <dbReference type="ARBA" id="ARBA00022801"/>
    </source>
</evidence>
<dbReference type="Pfam" id="PF00665">
    <property type="entry name" value="rve"/>
    <property type="match status" value="1"/>
</dbReference>
<sequence length="1501" mass="169975">MYSFDLKNVVPSGGLTCLFSKAIIDDSNLWHRRLGHIHFKTMNKLVRRNLVIGLPSKIFENDHTCVACQKEKQHKASGKPKLVSSISQPLQMLHMDLFGPTFVKSLDNKMYCLVVTDDFSRFSWVFFLASKDETSGILKSFITGIENQINHRVKLIRRDNETKFKNSEMHQFCQMKGIKREFSVASTPQQNGVAERKNRTLIEAATMLAYSLLPTTFWAEAVNTACYVHNRVLAEEGFLVGYSVNITAGNQTNNDAGIEINVNTGKVGQEKASDHKFILLPFMHSNSPLFLSTQNSDDKDTDEVPGKGDEGVSKGSGIDDQERTDSNTQDVNTAELSINTASTNINIRSLNNNTVGHNDPSMPSLEETGMFDDIYDDREVDAEVDINNLELSTVRRTNHKDYQNYLFACFLSQQEPKKVIQALADPRWIEAMQEELLQFKLQKVWTLVDLPNGKRAIRTKWVFKNKKDEKGILVRNEARLVAQGYTQKEGIDYDEMDVKSAFLYGIIEEEVYVCQPLVLKIYIFLTSCTRKGTIDKTLFIKKDKDDILLVQVYVDDIIFGSTKKFLCDEFEQMMRKRFQMSSIRELTFFLGFQVKQKDDGYFINQDKYMADILKKFDFTTAKTASTPMEPNKALIKDAGKIDQTLFIKKQKGDILLVQVYVDGIIFGSTNKELCKAFEKLMKNKFQMSFMGEPTFFLGLQVKQKGDGIFISQDKYVAKILRKFSFTYVKSASTPIETEKRLLKDPDGEDVDVHIYMSMIGSLMYLTSSRPDIMFAVCACARFQVTLKVSHLNAVIRILRYLKGKPHLGLWYSRDSPFNLVAYSDSDYAGASLDRKFTTGGCQFLGCRLISLQCKKQTVVAISSTKAEYVAAASCCAQVLWIQNQLLDYGDCNDKKLIQVVKIPSDNNFVDLLTKAFDVGRFQYFVAINDVRHFITAVSYDLMLFGLTKDAVVQLMLLGHKLMLSMATDTVKKVNDDVQLRALIDGKKVVVSEAIIRRDLHLDDADGVECLPNEEIFERLARIGYEKPSPKLTFYKAFFSAQWKFLIHTLVQCLSAKRTAWNEFSCSIASAVICLATGVLNMRRVGKGFSGVDTPLFASMLVPPPPQAEDEVEIPVAPAQPSPTSAPSPSTLQDPTHTPHASPLLDQPTTSHESSIPLLTTLTETCEDASKQGGKIAAIDADEGITLVDVETDKEVVVMDAETQERLNQEDFSAAEPIVFDDEDVTMTMARTLIKLKAEKAKLLDEHIAQKLHDEEKSFKKLRTDEVSGSESTQENPSNDPKEMSEEDVQNMLEIVPVPEFKVEALQVKYPIIDWEIHTEGFDKKDLVALWKLVKEKFSSTVPSKDKEKALWVELKRLFEPDADDVLWKLQRYMHAPLTWKLYTKCGVHHVSSTRGHDIFMLTEKDYPLSNAVMILMLSEKLQVEEDNEMARDLVKKIFIEANKPKNKTKDNVVQRLKENAQRNYYCWFNITTAGSTLVLLDKVDAAAKVLKIYSKSLVLLE</sequence>
<dbReference type="CDD" id="cd09272">
    <property type="entry name" value="RNase_HI_RT_Ty1"/>
    <property type="match status" value="1"/>
</dbReference>
<feature type="region of interest" description="Disordered" evidence="3">
    <location>
        <begin position="290"/>
        <end position="331"/>
    </location>
</feature>
<dbReference type="GO" id="GO:0046872">
    <property type="term" value="F:metal ion binding"/>
    <property type="evidence" value="ECO:0007669"/>
    <property type="project" value="UniProtKB-KW"/>
</dbReference>
<dbReference type="PANTHER" id="PTHR42648">
    <property type="entry name" value="TRANSPOSASE, PUTATIVE-RELATED"/>
    <property type="match status" value="1"/>
</dbReference>